<dbReference type="RefSeq" id="WP_123031885.1">
    <property type="nucleotide sequence ID" value="NZ_LKFS01000048.1"/>
</dbReference>
<dbReference type="InterPro" id="IPR027417">
    <property type="entry name" value="P-loop_NTPase"/>
</dbReference>
<organism evidence="2 3">
    <name type="scientific">Lacticaseibacillus paracasei</name>
    <name type="common">Lactobacillus paracasei</name>
    <dbReference type="NCBI Taxonomy" id="1597"/>
    <lineage>
        <taxon>Bacteria</taxon>
        <taxon>Bacillati</taxon>
        <taxon>Bacillota</taxon>
        <taxon>Bacilli</taxon>
        <taxon>Lactobacillales</taxon>
        <taxon>Lactobacillaceae</taxon>
        <taxon>Lacticaseibacillus</taxon>
    </lineage>
</organism>
<proteinExistence type="predicted"/>
<dbReference type="PANTHER" id="PTHR34985:SF1">
    <property type="entry name" value="SLR0554 PROTEIN"/>
    <property type="match status" value="1"/>
</dbReference>
<dbReference type="PANTHER" id="PTHR34985">
    <property type="entry name" value="SLR0554 PROTEIN"/>
    <property type="match status" value="1"/>
</dbReference>
<name>A0A422M3Q9_LACPA</name>
<dbReference type="AlphaFoldDB" id="A0A422M3Q9"/>
<dbReference type="SUPFAM" id="SSF52540">
    <property type="entry name" value="P-loop containing nucleoside triphosphate hydrolases"/>
    <property type="match status" value="1"/>
</dbReference>
<reference evidence="2 3" key="1">
    <citation type="journal article" date="2018" name="Front. Microbiol.">
        <title>Conversion of Methionine to Cysteine in Lactobacillus paracasei Depends on the Highly Mobile cysK-ctl-cysE Gene Cluster.</title>
        <authorList>
            <person name="Wuthrich D."/>
            <person name="Irmler S."/>
            <person name="Berthoud H."/>
            <person name="Guggenbuhl B."/>
            <person name="Eugster E."/>
            <person name="Bruggmann R."/>
        </authorList>
    </citation>
    <scope>NUCLEOTIDE SEQUENCE [LARGE SCALE GENOMIC DNA]</scope>
    <source>
        <strain evidence="2 3">FAM18157</strain>
    </source>
</reference>
<evidence type="ECO:0000313" key="3">
    <source>
        <dbReference type="Proteomes" id="UP000284716"/>
    </source>
</evidence>
<dbReference type="InterPro" id="IPR007936">
    <property type="entry name" value="VapE-like_dom"/>
</dbReference>
<dbReference type="EMBL" id="LKFS01000048">
    <property type="protein sequence ID" value="RND81937.1"/>
    <property type="molecule type" value="Genomic_DNA"/>
</dbReference>
<dbReference type="Proteomes" id="UP000284716">
    <property type="component" value="Unassembled WGS sequence"/>
</dbReference>
<protein>
    <submittedName>
        <fullName evidence="2">Putative P-loop ATPase</fullName>
    </submittedName>
</protein>
<comment type="caution">
    <text evidence="2">The sequence shown here is derived from an EMBL/GenBank/DDBJ whole genome shotgun (WGS) entry which is preliminary data.</text>
</comment>
<evidence type="ECO:0000259" key="1">
    <source>
        <dbReference type="Pfam" id="PF05272"/>
    </source>
</evidence>
<dbReference type="Pfam" id="PF05272">
    <property type="entry name" value="VapE-like_dom"/>
    <property type="match status" value="1"/>
</dbReference>
<evidence type="ECO:0000313" key="2">
    <source>
        <dbReference type="EMBL" id="RND81937.1"/>
    </source>
</evidence>
<accession>A0A422M3Q9</accession>
<feature type="domain" description="Virulence-associated protein E-like" evidence="1">
    <location>
        <begin position="422"/>
        <end position="639"/>
    </location>
</feature>
<sequence length="736" mass="83419">MSIYMEAGFKETELTEANPKVHKTDFEIIEYITEECLKSEPKKFNASQIAEAKGELLYLIAGKMNALHRCDANLNERTLAFIDLDDVINPTEFISNAQQKLTGLRYVIYPTISSGIKHSLLPSHKNSTGIYYGFRVVVDLSRAVNKNEYRMVVKSIANKMQVKMDAASLTWSQHMGAPVHTLFNDMEHYTVIQKNGEAFDVESALKPSTLADVIQMPRQKSHHPISQPKALSAIATWAEKHADELAEESFFVCTIRFLVEEENEGHLSKSTVDAAGKLLALHNPDWEVGNQEKIDAQRHESLQQNKLSFAQFFSAVDGPDWIMTTTKGQPLYNSTANTVAWLNWDIEQGKTGLISIKYNSFSNQYEINDSKGLRALSDADVRSLQFDMQHVSNFNVTKDSLFDGVYVFGDRHSYNPVVDAIKATKWDGRRRISNVFAEYLGAEDNDYTRKINRVWLLQLVNRLVNPGSKADIVPILIGKQGLGKSTLARRLAYCDDYFSDSLRDMMGNKDELSKLAGKSVVELGELNSMRKSSIEDTKSFISKQSDDFRPAYARTVQTFKRTASFIGTSNYSDVLVDSTGERRFWPVQCGVNKATKSVFDLTSKDAEVLQMYAEAFAALESGEKPYLEHSEIVALMPSQREFKKYDLVVDALESELAVLVYQGKKRIQKHELAKETLRFVHIKEDQNGDNPERSKINYASVLSRVGKLMGARNDWNYKRVRIEGGKREYMYVLEEN</sequence>
<gene>
    <name evidence="2" type="ORF">FAM18157_01253</name>
</gene>